<evidence type="ECO:0000256" key="1">
    <source>
        <dbReference type="ARBA" id="ARBA00022741"/>
    </source>
</evidence>
<feature type="compositionally biased region" description="Pro residues" evidence="3">
    <location>
        <begin position="719"/>
        <end position="728"/>
    </location>
</feature>
<dbReference type="PROSITE" id="PS51388">
    <property type="entry name" value="GED"/>
    <property type="match status" value="1"/>
</dbReference>
<dbReference type="GO" id="GO:0005874">
    <property type="term" value="C:microtubule"/>
    <property type="evidence" value="ECO:0007669"/>
    <property type="project" value="TreeGrafter"/>
</dbReference>
<name>A0A067QAD5_9AGAM</name>
<sequence length="889" mass="97312">MAVEESQLSNSGYATRRKELLSLVKQLRAIGAQADLDLPRIAVIGNQSAGKSSVVEAISGINVPRDAGTCTRCPMECRLSSSTGPWSCQISIRWEFDDSGKRKDEVHEVPFGGTIKDKGDVELALRRAQAAVLNPHNPPNKYLMQTLEELKAEPTSTQGVLAGGKTLSFSKNVVCVDLVGPELTDLSFIDLPGIIQNAEPEVVKLVEDLVVSHIRGNCLILVALPMTDDIENQKALRLAHQEDPAGRRTIGVMTKPDMLTSGATKARDLWLDVIEGRRHPLNHGYYCTRQPDDAERTKGISSAEARAAETKFFSKTSPWSTAKHQDRFGTTNLVATLSKLLTQIINDTLPNLQISTQTNLEDTHKHLSELPKPIEAEPATFLLSLITELCSEVHRFVEGGIDCGELIHQNRDAFRDFKMAIRRTAPNFMPFPGPSDKDDDFENYLGEGEDEGPGEGLVSGAHPFYLGDMRKHIERSITRELPDDVPFPCKVALINSYQSTWEQSARMCFNHVREDTLKILLDSVKNKFQRYDILQSHLRGFLVELVNRHYESCLSQVESILEIERAPFTQNGHYYDTCKDKWLSKYKDARAGKTTRSAFDRPIKRAKTTSTAPPANGTNGVERAPVPQAPSNPQPAPAPSPFSFANPNTSGTAQSSKNTVNGAPAASANMFGSKPSPFFGTPPNSSNPAGSAFGGFGQPAKPSDAASATPTANGTTSLPPRPQLPIPLVTPPVYTPTSQPHLFSIFGPSAQFHIPALNADSEDVKAVLAGLTKLGYMGITVEDLGKLNPPDVYSRELNVMAQVRAYFQVSYKRVIDNVPLIIDLKFVKAIAKDLQPFLIGKLGLGTPNASVRCGSYLAEDPQLIAKRDELVARKKRLESVALELYNFGL</sequence>
<dbReference type="InterPro" id="IPR022812">
    <property type="entry name" value="Dynamin"/>
</dbReference>
<dbReference type="Pfam" id="PF02212">
    <property type="entry name" value="GED"/>
    <property type="match status" value="1"/>
</dbReference>
<dbReference type="InterPro" id="IPR027417">
    <property type="entry name" value="P-loop_NTPase"/>
</dbReference>
<dbReference type="EMBL" id="KL197714">
    <property type="protein sequence ID" value="KDQ60447.1"/>
    <property type="molecule type" value="Genomic_DNA"/>
</dbReference>
<feature type="compositionally biased region" description="Polar residues" evidence="3">
    <location>
        <begin position="608"/>
        <end position="619"/>
    </location>
</feature>
<feature type="region of interest" description="Disordered" evidence="3">
    <location>
        <begin position="593"/>
        <end position="728"/>
    </location>
</feature>
<dbReference type="InterPro" id="IPR000375">
    <property type="entry name" value="Dynamin_stalk"/>
</dbReference>
<keyword evidence="1" id="KW-0547">Nucleotide-binding</keyword>
<dbReference type="InterPro" id="IPR020850">
    <property type="entry name" value="GED_dom"/>
</dbReference>
<evidence type="ECO:0000256" key="3">
    <source>
        <dbReference type="SAM" id="MobiDB-lite"/>
    </source>
</evidence>
<dbReference type="InterPro" id="IPR001401">
    <property type="entry name" value="Dynamin_GTPase"/>
</dbReference>
<organism evidence="6 7">
    <name type="scientific">Jaapia argillacea MUCL 33604</name>
    <dbReference type="NCBI Taxonomy" id="933084"/>
    <lineage>
        <taxon>Eukaryota</taxon>
        <taxon>Fungi</taxon>
        <taxon>Dikarya</taxon>
        <taxon>Basidiomycota</taxon>
        <taxon>Agaricomycotina</taxon>
        <taxon>Agaricomycetes</taxon>
        <taxon>Agaricomycetidae</taxon>
        <taxon>Jaapiales</taxon>
        <taxon>Jaapiaceae</taxon>
        <taxon>Jaapia</taxon>
    </lineage>
</organism>
<evidence type="ECO:0000256" key="2">
    <source>
        <dbReference type="ARBA" id="ARBA00023134"/>
    </source>
</evidence>
<dbReference type="OrthoDB" id="5061070at2759"/>
<dbReference type="InterPro" id="IPR030381">
    <property type="entry name" value="G_DYNAMIN_dom"/>
</dbReference>
<proteinExistence type="predicted"/>
<reference evidence="7" key="1">
    <citation type="journal article" date="2014" name="Proc. Natl. Acad. Sci. U.S.A.">
        <title>Extensive sampling of basidiomycete genomes demonstrates inadequacy of the white-rot/brown-rot paradigm for wood decay fungi.</title>
        <authorList>
            <person name="Riley R."/>
            <person name="Salamov A.A."/>
            <person name="Brown D.W."/>
            <person name="Nagy L.G."/>
            <person name="Floudas D."/>
            <person name="Held B.W."/>
            <person name="Levasseur A."/>
            <person name="Lombard V."/>
            <person name="Morin E."/>
            <person name="Otillar R."/>
            <person name="Lindquist E.A."/>
            <person name="Sun H."/>
            <person name="LaButti K.M."/>
            <person name="Schmutz J."/>
            <person name="Jabbour D."/>
            <person name="Luo H."/>
            <person name="Baker S.E."/>
            <person name="Pisabarro A.G."/>
            <person name="Walton J.D."/>
            <person name="Blanchette R.A."/>
            <person name="Henrissat B."/>
            <person name="Martin F."/>
            <person name="Cullen D."/>
            <person name="Hibbett D.S."/>
            <person name="Grigoriev I.V."/>
        </authorList>
    </citation>
    <scope>NUCLEOTIDE SEQUENCE [LARGE SCALE GENOMIC DNA]</scope>
    <source>
        <strain evidence="7">MUCL 33604</strain>
    </source>
</reference>
<dbReference type="GO" id="GO:0016020">
    <property type="term" value="C:membrane"/>
    <property type="evidence" value="ECO:0007669"/>
    <property type="project" value="TreeGrafter"/>
</dbReference>
<protein>
    <recommendedName>
        <fullName evidence="8">GED domain-containing protein</fullName>
    </recommendedName>
</protein>
<evidence type="ECO:0008006" key="8">
    <source>
        <dbReference type="Google" id="ProtNLM"/>
    </source>
</evidence>
<dbReference type="GO" id="GO:0005525">
    <property type="term" value="F:GTP binding"/>
    <property type="evidence" value="ECO:0007669"/>
    <property type="project" value="InterPro"/>
</dbReference>
<dbReference type="Gene3D" id="3.40.50.300">
    <property type="entry name" value="P-loop containing nucleotide triphosphate hydrolases"/>
    <property type="match status" value="1"/>
</dbReference>
<dbReference type="Gene3D" id="1.20.120.1240">
    <property type="entry name" value="Dynamin, middle domain"/>
    <property type="match status" value="1"/>
</dbReference>
<dbReference type="STRING" id="933084.A0A067QAD5"/>
<feature type="compositionally biased region" description="Polar residues" evidence="3">
    <location>
        <begin position="649"/>
        <end position="661"/>
    </location>
</feature>
<keyword evidence="7" id="KW-1185">Reference proteome</keyword>
<feature type="compositionally biased region" description="Pro residues" evidence="3">
    <location>
        <begin position="627"/>
        <end position="640"/>
    </location>
</feature>
<dbReference type="InterPro" id="IPR045063">
    <property type="entry name" value="Dynamin_N"/>
</dbReference>
<dbReference type="SMART" id="SM00053">
    <property type="entry name" value="DYNc"/>
    <property type="match status" value="1"/>
</dbReference>
<dbReference type="Pfam" id="PF00350">
    <property type="entry name" value="Dynamin_N"/>
    <property type="match status" value="1"/>
</dbReference>
<evidence type="ECO:0000313" key="7">
    <source>
        <dbReference type="Proteomes" id="UP000027265"/>
    </source>
</evidence>
<dbReference type="AlphaFoldDB" id="A0A067QAD5"/>
<evidence type="ECO:0000259" key="5">
    <source>
        <dbReference type="PROSITE" id="PS51718"/>
    </source>
</evidence>
<evidence type="ECO:0000313" key="6">
    <source>
        <dbReference type="EMBL" id="KDQ60447.1"/>
    </source>
</evidence>
<dbReference type="PROSITE" id="PS51718">
    <property type="entry name" value="G_DYNAMIN_2"/>
    <property type="match status" value="1"/>
</dbReference>
<feature type="domain" description="Dynamin-type G" evidence="5">
    <location>
        <begin position="35"/>
        <end position="350"/>
    </location>
</feature>
<feature type="domain" description="GED" evidence="4">
    <location>
        <begin position="796"/>
        <end position="889"/>
    </location>
</feature>
<dbReference type="GO" id="GO:0008017">
    <property type="term" value="F:microtubule binding"/>
    <property type="evidence" value="ECO:0007669"/>
    <property type="project" value="TreeGrafter"/>
</dbReference>
<dbReference type="CDD" id="cd08771">
    <property type="entry name" value="DLP_1"/>
    <property type="match status" value="1"/>
</dbReference>
<evidence type="ECO:0000259" key="4">
    <source>
        <dbReference type="PROSITE" id="PS51388"/>
    </source>
</evidence>
<dbReference type="Proteomes" id="UP000027265">
    <property type="component" value="Unassembled WGS sequence"/>
</dbReference>
<dbReference type="InterPro" id="IPR003130">
    <property type="entry name" value="GED"/>
</dbReference>
<dbReference type="PRINTS" id="PR00195">
    <property type="entry name" value="DYNAMIN"/>
</dbReference>
<feature type="compositionally biased region" description="Polar residues" evidence="3">
    <location>
        <begin position="706"/>
        <end position="718"/>
    </location>
</feature>
<keyword evidence="2" id="KW-0342">GTP-binding</keyword>
<dbReference type="PANTHER" id="PTHR11566">
    <property type="entry name" value="DYNAMIN"/>
    <property type="match status" value="1"/>
</dbReference>
<dbReference type="Pfam" id="PF01031">
    <property type="entry name" value="Dynamin_M"/>
    <property type="match status" value="1"/>
</dbReference>
<accession>A0A067QAD5</accession>
<dbReference type="GO" id="GO:0005737">
    <property type="term" value="C:cytoplasm"/>
    <property type="evidence" value="ECO:0007669"/>
    <property type="project" value="TreeGrafter"/>
</dbReference>
<dbReference type="InParanoid" id="A0A067QAD5"/>
<gene>
    <name evidence="6" type="ORF">JAAARDRAFT_77504</name>
</gene>
<dbReference type="GO" id="GO:0003924">
    <property type="term" value="F:GTPase activity"/>
    <property type="evidence" value="ECO:0007669"/>
    <property type="project" value="InterPro"/>
</dbReference>
<dbReference type="SUPFAM" id="SSF52540">
    <property type="entry name" value="P-loop containing nucleoside triphosphate hydrolases"/>
    <property type="match status" value="1"/>
</dbReference>
<dbReference type="HOGENOM" id="CLU_008964_4_1_1"/>